<dbReference type="InterPro" id="IPR019885">
    <property type="entry name" value="Tscrpt_reg_HTH_AsnC-type_CS"/>
</dbReference>
<dbReference type="GO" id="GO:0043200">
    <property type="term" value="P:response to amino acid"/>
    <property type="evidence" value="ECO:0007669"/>
    <property type="project" value="TreeGrafter"/>
</dbReference>
<evidence type="ECO:0000259" key="4">
    <source>
        <dbReference type="PROSITE" id="PS50956"/>
    </source>
</evidence>
<dbReference type="Gene3D" id="1.10.10.10">
    <property type="entry name" value="Winged helix-like DNA-binding domain superfamily/Winged helix DNA-binding domain"/>
    <property type="match status" value="1"/>
</dbReference>
<dbReference type="Proteomes" id="UP000612585">
    <property type="component" value="Unassembled WGS sequence"/>
</dbReference>
<keyword evidence="6" id="KW-1185">Reference proteome</keyword>
<name>A0A8J4E3P4_9ACTN</name>
<dbReference type="SUPFAM" id="SSF54909">
    <property type="entry name" value="Dimeric alpha+beta barrel"/>
    <property type="match status" value="1"/>
</dbReference>
<dbReference type="InterPro" id="IPR019887">
    <property type="entry name" value="Tscrpt_reg_AsnC/Lrp_C"/>
</dbReference>
<gene>
    <name evidence="5" type="ORF">Vau01_076790</name>
</gene>
<dbReference type="Pfam" id="PF13412">
    <property type="entry name" value="HTH_24"/>
    <property type="match status" value="1"/>
</dbReference>
<keyword evidence="3" id="KW-0804">Transcription</keyword>
<dbReference type="RefSeq" id="WP_204004076.1">
    <property type="nucleotide sequence ID" value="NZ_BOPG01000050.1"/>
</dbReference>
<dbReference type="InterPro" id="IPR011008">
    <property type="entry name" value="Dimeric_a/b-barrel"/>
</dbReference>
<dbReference type="EMBL" id="BOPG01000050">
    <property type="protein sequence ID" value="GIJ60163.1"/>
    <property type="molecule type" value="Genomic_DNA"/>
</dbReference>
<keyword evidence="1" id="KW-0805">Transcription regulation</keyword>
<feature type="domain" description="HTH asnC-type" evidence="4">
    <location>
        <begin position="5"/>
        <end position="66"/>
    </location>
</feature>
<dbReference type="Pfam" id="PF01037">
    <property type="entry name" value="AsnC_trans_reg"/>
    <property type="match status" value="1"/>
</dbReference>
<dbReference type="PROSITE" id="PS50956">
    <property type="entry name" value="HTH_ASNC_2"/>
    <property type="match status" value="1"/>
</dbReference>
<dbReference type="GO" id="GO:0043565">
    <property type="term" value="F:sequence-specific DNA binding"/>
    <property type="evidence" value="ECO:0007669"/>
    <property type="project" value="InterPro"/>
</dbReference>
<protein>
    <submittedName>
        <fullName evidence="5">AsnC family transcriptional regulator</fullName>
    </submittedName>
</protein>
<sequence length="152" mass="16919">MAVKLDDVDILLLRELQQDADRTNVELARIVGLSPAGTLNRVRRLKETGVVRRITARLDPAQAGFPLQVYLSVTLARHDPRANRTFEETVRAMPQVIAADWVAGEIDAMLLVVARDVPELQQVLVRLSTRGAQRLTTLLRLEEIKPASPLPV</sequence>
<dbReference type="AlphaFoldDB" id="A0A8J4E3P4"/>
<accession>A0A8J4E3P4</accession>
<reference evidence="5" key="1">
    <citation type="submission" date="2021-01" db="EMBL/GenBank/DDBJ databases">
        <title>Whole genome shotgun sequence of Virgisporangium aurantiacum NBRC 16421.</title>
        <authorList>
            <person name="Komaki H."/>
            <person name="Tamura T."/>
        </authorList>
    </citation>
    <scope>NUCLEOTIDE SEQUENCE</scope>
    <source>
        <strain evidence="5">NBRC 16421</strain>
    </source>
</reference>
<evidence type="ECO:0000256" key="2">
    <source>
        <dbReference type="ARBA" id="ARBA00023125"/>
    </source>
</evidence>
<organism evidence="5 6">
    <name type="scientific">Virgisporangium aurantiacum</name>
    <dbReference type="NCBI Taxonomy" id="175570"/>
    <lineage>
        <taxon>Bacteria</taxon>
        <taxon>Bacillati</taxon>
        <taxon>Actinomycetota</taxon>
        <taxon>Actinomycetes</taxon>
        <taxon>Micromonosporales</taxon>
        <taxon>Micromonosporaceae</taxon>
        <taxon>Virgisporangium</taxon>
    </lineage>
</organism>
<dbReference type="InterPro" id="IPR019888">
    <property type="entry name" value="Tscrpt_reg_AsnC-like"/>
</dbReference>
<dbReference type="InterPro" id="IPR036390">
    <property type="entry name" value="WH_DNA-bd_sf"/>
</dbReference>
<dbReference type="InterPro" id="IPR036388">
    <property type="entry name" value="WH-like_DNA-bd_sf"/>
</dbReference>
<dbReference type="PRINTS" id="PR00033">
    <property type="entry name" value="HTHASNC"/>
</dbReference>
<dbReference type="PROSITE" id="PS00519">
    <property type="entry name" value="HTH_ASNC_1"/>
    <property type="match status" value="1"/>
</dbReference>
<evidence type="ECO:0000256" key="1">
    <source>
        <dbReference type="ARBA" id="ARBA00023015"/>
    </source>
</evidence>
<dbReference type="Gene3D" id="3.30.70.920">
    <property type="match status" value="1"/>
</dbReference>
<evidence type="ECO:0000256" key="3">
    <source>
        <dbReference type="ARBA" id="ARBA00023163"/>
    </source>
</evidence>
<keyword evidence="2" id="KW-0238">DNA-binding</keyword>
<proteinExistence type="predicted"/>
<dbReference type="PANTHER" id="PTHR30154">
    <property type="entry name" value="LEUCINE-RESPONSIVE REGULATORY PROTEIN"/>
    <property type="match status" value="1"/>
</dbReference>
<dbReference type="SUPFAM" id="SSF46785">
    <property type="entry name" value="Winged helix' DNA-binding domain"/>
    <property type="match status" value="1"/>
</dbReference>
<evidence type="ECO:0000313" key="6">
    <source>
        <dbReference type="Proteomes" id="UP000612585"/>
    </source>
</evidence>
<dbReference type="PANTHER" id="PTHR30154:SF34">
    <property type="entry name" value="TRANSCRIPTIONAL REGULATOR AZLB"/>
    <property type="match status" value="1"/>
</dbReference>
<comment type="caution">
    <text evidence="5">The sequence shown here is derived from an EMBL/GenBank/DDBJ whole genome shotgun (WGS) entry which is preliminary data.</text>
</comment>
<dbReference type="SMART" id="SM00344">
    <property type="entry name" value="HTH_ASNC"/>
    <property type="match status" value="1"/>
</dbReference>
<dbReference type="GO" id="GO:0005829">
    <property type="term" value="C:cytosol"/>
    <property type="evidence" value="ECO:0007669"/>
    <property type="project" value="TreeGrafter"/>
</dbReference>
<dbReference type="InterPro" id="IPR000485">
    <property type="entry name" value="AsnC-type_HTH_dom"/>
</dbReference>
<evidence type="ECO:0000313" key="5">
    <source>
        <dbReference type="EMBL" id="GIJ60163.1"/>
    </source>
</evidence>